<reference evidence="1" key="1">
    <citation type="journal article" date="2015" name="Nature">
        <title>Complex archaea that bridge the gap between prokaryotes and eukaryotes.</title>
        <authorList>
            <person name="Spang A."/>
            <person name="Saw J.H."/>
            <person name="Jorgensen S.L."/>
            <person name="Zaremba-Niedzwiedzka K."/>
            <person name="Martijn J."/>
            <person name="Lind A.E."/>
            <person name="van Eijk R."/>
            <person name="Schleper C."/>
            <person name="Guy L."/>
            <person name="Ettema T.J."/>
        </authorList>
    </citation>
    <scope>NUCLEOTIDE SEQUENCE</scope>
</reference>
<protein>
    <submittedName>
        <fullName evidence="1">Uncharacterized protein</fullName>
    </submittedName>
</protein>
<dbReference type="EMBL" id="LAZR01040754">
    <property type="protein sequence ID" value="KKL13701.1"/>
    <property type="molecule type" value="Genomic_DNA"/>
</dbReference>
<comment type="caution">
    <text evidence="1">The sequence shown here is derived from an EMBL/GenBank/DDBJ whole genome shotgun (WGS) entry which is preliminary data.</text>
</comment>
<dbReference type="AlphaFoldDB" id="A0A0F9D7G7"/>
<dbReference type="Pfam" id="PF14100">
    <property type="entry name" value="DUF6807"/>
    <property type="match status" value="1"/>
</dbReference>
<feature type="non-terminal residue" evidence="1">
    <location>
        <position position="1"/>
    </location>
</feature>
<name>A0A0F9D7G7_9ZZZZ</name>
<dbReference type="InterPro" id="IPR029475">
    <property type="entry name" value="DUF6807"/>
</dbReference>
<evidence type="ECO:0000313" key="1">
    <source>
        <dbReference type="EMBL" id="KKL13701.1"/>
    </source>
</evidence>
<gene>
    <name evidence="1" type="ORF">LCGC14_2523110</name>
</gene>
<sequence>CNWVRKDAPSPWSDERKFTIRILNESVWVIDAKIKLIANEDIEIKKAKHSFFAIRAASDISPAYGGVLTNSEGGIGAEETLGMEAKWCGYHGKRAGRPDVVEGITVMTHPDNPWKSTWLTRDYGHLSPSPFYFLDEPWRISKGKSIDLKYRVALHVGTPKEADIDGVYDQWLESTI</sequence>
<organism evidence="1">
    <name type="scientific">marine sediment metagenome</name>
    <dbReference type="NCBI Taxonomy" id="412755"/>
    <lineage>
        <taxon>unclassified sequences</taxon>
        <taxon>metagenomes</taxon>
        <taxon>ecological metagenomes</taxon>
    </lineage>
</organism>
<proteinExistence type="predicted"/>
<accession>A0A0F9D7G7</accession>